<feature type="binding site" evidence="6">
    <location>
        <begin position="261"/>
        <end position="267"/>
    </location>
    <ligand>
        <name>S-adenosyl-L-methionine</name>
        <dbReference type="ChEBI" id="CHEBI:59789"/>
    </ligand>
</feature>
<dbReference type="PROSITE" id="PS51686">
    <property type="entry name" value="SAM_MT_RSMB_NOP"/>
    <property type="match status" value="1"/>
</dbReference>
<dbReference type="Pfam" id="PF01189">
    <property type="entry name" value="Methyltr_RsmB-F"/>
    <property type="match status" value="1"/>
</dbReference>
<dbReference type="Pfam" id="PF01029">
    <property type="entry name" value="NusB"/>
    <property type="match status" value="1"/>
</dbReference>
<dbReference type="SUPFAM" id="SSF53335">
    <property type="entry name" value="S-adenosyl-L-methionine-dependent methyltransferases"/>
    <property type="match status" value="1"/>
</dbReference>
<dbReference type="STRING" id="1912795.BK816_04395"/>
<evidence type="ECO:0000256" key="1">
    <source>
        <dbReference type="ARBA" id="ARBA00007494"/>
    </source>
</evidence>
<feature type="binding site" evidence="6">
    <location>
        <position position="313"/>
    </location>
    <ligand>
        <name>S-adenosyl-L-methionine</name>
        <dbReference type="ChEBI" id="CHEBI:59789"/>
    </ligand>
</feature>
<dbReference type="InterPro" id="IPR001678">
    <property type="entry name" value="MeTrfase_RsmB-F_NOP2_dom"/>
</dbReference>
<sequence>MAALDVLVQVREDEAYANLILDRTLKAYEVTGRDAAFATELAYGTLRLQGFYDAVIELCTPKPLSTIDGLVLDILRLGAHQILSMRVPAHAAVAQTVDMARQTASAGPAKFVNAILRRITERSLEQWQRAIQDPSDQEQSVANLTSHPKWMVSEFSKALAEGDRSDLAGALAANNIPPKVTLAARPGLTTAEKLLAQTKDLAATPGALAPTAVVLGKGDPRRIEAVVNRQAAVADEASQLVAMALAKVEIAGEDLRWLDLCAGPGGKAGMLAGFAKQQGASLVANELHEHRAKLVANTLAPFGPSIAKVHVGDGVEFGKSEYCEGKFDRVLVDAPCSGLGALRRRPEARWRKSLTDIPPLHELQTELLAAAVTALRPGGVVGYVTCSPVLAETKEVVEWALANLPLERAALTGDIAKLLAPMKLSSGDYQFWPDRDGTDALFLSLLRKREEA</sequence>
<evidence type="ECO:0000256" key="3">
    <source>
        <dbReference type="ARBA" id="ARBA00022679"/>
    </source>
</evidence>
<dbReference type="InterPro" id="IPR006027">
    <property type="entry name" value="NusB_RsmB_TIM44"/>
</dbReference>
<name>A0A1D9MMF7_9ACTO</name>
<feature type="binding site" evidence="6">
    <location>
        <position position="333"/>
    </location>
    <ligand>
        <name>S-adenosyl-L-methionine</name>
        <dbReference type="ChEBI" id="CHEBI:59789"/>
    </ligand>
</feature>
<dbReference type="InterPro" id="IPR029063">
    <property type="entry name" value="SAM-dependent_MTases_sf"/>
</dbReference>
<evidence type="ECO:0000256" key="4">
    <source>
        <dbReference type="ARBA" id="ARBA00022691"/>
    </source>
</evidence>
<comment type="similarity">
    <text evidence="1 6">Belongs to the class I-like SAM-binding methyltransferase superfamily. RsmB/NOP family.</text>
</comment>
<evidence type="ECO:0000313" key="9">
    <source>
        <dbReference type="Proteomes" id="UP000176288"/>
    </source>
</evidence>
<dbReference type="AlphaFoldDB" id="A0A1D9MMF7"/>
<dbReference type="PANTHER" id="PTHR22807:SF53">
    <property type="entry name" value="RIBOSOMAL RNA SMALL SUBUNIT METHYLTRANSFERASE B-RELATED"/>
    <property type="match status" value="1"/>
</dbReference>
<dbReference type="GO" id="GO:0001510">
    <property type="term" value="P:RNA methylation"/>
    <property type="evidence" value="ECO:0007669"/>
    <property type="project" value="InterPro"/>
</dbReference>
<evidence type="ECO:0000256" key="6">
    <source>
        <dbReference type="PROSITE-ProRule" id="PRU01023"/>
    </source>
</evidence>
<dbReference type="GO" id="GO:0003723">
    <property type="term" value="F:RNA binding"/>
    <property type="evidence" value="ECO:0007669"/>
    <property type="project" value="UniProtKB-UniRule"/>
</dbReference>
<dbReference type="SUPFAM" id="SSF48013">
    <property type="entry name" value="NusB-like"/>
    <property type="match status" value="1"/>
</dbReference>
<keyword evidence="2 6" id="KW-0489">Methyltransferase</keyword>
<dbReference type="InterPro" id="IPR035926">
    <property type="entry name" value="NusB-like_sf"/>
</dbReference>
<dbReference type="Proteomes" id="UP000176288">
    <property type="component" value="Chromosome"/>
</dbReference>
<dbReference type="InterPro" id="IPR049560">
    <property type="entry name" value="MeTrfase_RsmB-F_NOP2_cat"/>
</dbReference>
<dbReference type="GO" id="GO:0006355">
    <property type="term" value="P:regulation of DNA-templated transcription"/>
    <property type="evidence" value="ECO:0007669"/>
    <property type="project" value="InterPro"/>
</dbReference>
<feature type="binding site" evidence="6">
    <location>
        <position position="286"/>
    </location>
    <ligand>
        <name>S-adenosyl-L-methionine</name>
        <dbReference type="ChEBI" id="CHEBI:59789"/>
    </ligand>
</feature>
<protein>
    <recommendedName>
        <fullName evidence="7">SAM-dependent MTase RsmB/NOP-type domain-containing protein</fullName>
    </recommendedName>
</protein>
<reference evidence="8 9" key="1">
    <citation type="submission" date="2016-10" db="EMBL/GenBank/DDBJ databases">
        <title>Actinomyces aegypiusis sp. nov., isolated from the Aegypius monachus in Qinghai Tibet Plateau China.</title>
        <authorList>
            <person name="Wang Y."/>
        </authorList>
    </citation>
    <scope>NUCLEOTIDE SEQUENCE [LARGE SCALE GENOMIC DNA]</scope>
    <source>
        <strain evidence="8 9">VUL4_3</strain>
    </source>
</reference>
<gene>
    <name evidence="8" type="ORF">BK816_04395</name>
</gene>
<evidence type="ECO:0000259" key="7">
    <source>
        <dbReference type="PROSITE" id="PS51686"/>
    </source>
</evidence>
<dbReference type="EMBL" id="CP017812">
    <property type="protein sequence ID" value="AOZ73465.1"/>
    <property type="molecule type" value="Genomic_DNA"/>
</dbReference>
<keyword evidence="3 6" id="KW-0808">Transferase</keyword>
<dbReference type="PRINTS" id="PR02008">
    <property type="entry name" value="RCMTFAMILY"/>
</dbReference>
<feature type="active site" description="Nucleophile" evidence="6">
    <location>
        <position position="386"/>
    </location>
</feature>
<keyword evidence="5 6" id="KW-0694">RNA-binding</keyword>
<dbReference type="Gene3D" id="3.40.50.150">
    <property type="entry name" value="Vaccinia Virus protein VP39"/>
    <property type="match status" value="1"/>
</dbReference>
<keyword evidence="9" id="KW-1185">Reference proteome</keyword>
<accession>A0A1D9MMF7</accession>
<feature type="domain" description="SAM-dependent MTase RsmB/NOP-type" evidence="7">
    <location>
        <begin position="155"/>
        <end position="449"/>
    </location>
</feature>
<evidence type="ECO:0000313" key="8">
    <source>
        <dbReference type="EMBL" id="AOZ73465.1"/>
    </source>
</evidence>
<dbReference type="PROSITE" id="PS01153">
    <property type="entry name" value="NOL1_NOP2_SUN"/>
    <property type="match status" value="1"/>
</dbReference>
<dbReference type="GO" id="GO:0008173">
    <property type="term" value="F:RNA methyltransferase activity"/>
    <property type="evidence" value="ECO:0007669"/>
    <property type="project" value="InterPro"/>
</dbReference>
<dbReference type="Gene3D" id="1.10.940.10">
    <property type="entry name" value="NusB-like"/>
    <property type="match status" value="1"/>
</dbReference>
<dbReference type="KEGG" id="avu:BK816_04395"/>
<organism evidence="8 9">
    <name type="scientific">Boudabousia tangfeifanii</name>
    <dbReference type="NCBI Taxonomy" id="1912795"/>
    <lineage>
        <taxon>Bacteria</taxon>
        <taxon>Bacillati</taxon>
        <taxon>Actinomycetota</taxon>
        <taxon>Actinomycetes</taxon>
        <taxon>Actinomycetales</taxon>
        <taxon>Actinomycetaceae</taxon>
        <taxon>Boudabousia</taxon>
    </lineage>
</organism>
<dbReference type="InterPro" id="IPR023267">
    <property type="entry name" value="RCMT"/>
</dbReference>
<proteinExistence type="inferred from homology"/>
<evidence type="ECO:0000256" key="2">
    <source>
        <dbReference type="ARBA" id="ARBA00022603"/>
    </source>
</evidence>
<keyword evidence="4 6" id="KW-0949">S-adenosyl-L-methionine</keyword>
<dbReference type="InterPro" id="IPR018314">
    <property type="entry name" value="RsmB/NOL1/NOP2-like_CS"/>
</dbReference>
<evidence type="ECO:0000256" key="5">
    <source>
        <dbReference type="ARBA" id="ARBA00022884"/>
    </source>
</evidence>
<dbReference type="PANTHER" id="PTHR22807">
    <property type="entry name" value="NOP2 YEAST -RELATED NOL1/NOP2/FMU SUN DOMAIN-CONTAINING"/>
    <property type="match status" value="1"/>
</dbReference>
<dbReference type="CDD" id="cd02440">
    <property type="entry name" value="AdoMet_MTases"/>
    <property type="match status" value="1"/>
</dbReference>